<dbReference type="VEuPathDB" id="PiroplasmaDB:BBBOND_0109190"/>
<dbReference type="GO" id="GO:0005886">
    <property type="term" value="C:plasma membrane"/>
    <property type="evidence" value="ECO:0007669"/>
    <property type="project" value="TreeGrafter"/>
</dbReference>
<evidence type="ECO:0000256" key="6">
    <source>
        <dbReference type="SAM" id="MobiDB-lite"/>
    </source>
</evidence>
<dbReference type="AlphaFoldDB" id="A0A061D1E2"/>
<keyword evidence="5 7" id="KW-0472">Membrane</keyword>
<organism evidence="8 9">
    <name type="scientific">Babesia bigemina</name>
    <dbReference type="NCBI Taxonomy" id="5866"/>
    <lineage>
        <taxon>Eukaryota</taxon>
        <taxon>Sar</taxon>
        <taxon>Alveolata</taxon>
        <taxon>Apicomplexa</taxon>
        <taxon>Aconoidasida</taxon>
        <taxon>Piroplasmida</taxon>
        <taxon>Babesiidae</taxon>
        <taxon>Babesia</taxon>
    </lineage>
</organism>
<accession>A0A061D1E2</accession>
<keyword evidence="9" id="KW-1185">Reference proteome</keyword>
<evidence type="ECO:0000256" key="4">
    <source>
        <dbReference type="ARBA" id="ARBA00022989"/>
    </source>
</evidence>
<sequence length="417" mass="47089">MAAGEERETRFASRSRISTRLSNSANSVRVGDSSFNSQDYSTSQSFDAEETVREILFRRRNTSEQEAGLSRFRRDRSQKAMHNSRRLGLIMLVLGLINGGLFALLQARRKAYAECTVVVPDRLQRGYEKWVHPITEQNCSGDTSRFEKANKIYIYYSINNYPFHGAAAFKLHSKNQLEGMEPTKNDIHSCYPYHVVSIAGVEKIIYPCGPHLWHFYSDIFKFSTENPDDSTVFLPIDDSLATLSYCQDYTHMRNPPDKSINETFKTTYYWLQENSIAVNSDENSESGENVDTGFVTRKSAQNISAIRTLMNARAGRGLQNGHIIQWMTPSPFKTFKKLYGVLQGPIAFPLYVTMHVTYDAESFGGWKSLSLVASGWPYGKLVPVQSLLGLIAAMCCAFALLLLLTKPGDPQRCVNLL</sequence>
<evidence type="ECO:0000256" key="7">
    <source>
        <dbReference type="SAM" id="Phobius"/>
    </source>
</evidence>
<dbReference type="OrthoDB" id="366100at2759"/>
<feature type="transmembrane region" description="Helical" evidence="7">
    <location>
        <begin position="387"/>
        <end position="404"/>
    </location>
</feature>
<evidence type="ECO:0000256" key="3">
    <source>
        <dbReference type="ARBA" id="ARBA00022692"/>
    </source>
</evidence>
<dbReference type="KEGG" id="bbig:BBBOND_0109190"/>
<dbReference type="Pfam" id="PF03381">
    <property type="entry name" value="CDC50"/>
    <property type="match status" value="1"/>
</dbReference>
<dbReference type="InterPro" id="IPR005045">
    <property type="entry name" value="CDC50/LEM3_fam"/>
</dbReference>
<dbReference type="PANTHER" id="PTHR10926">
    <property type="entry name" value="CELL CYCLE CONTROL PROTEIN 50"/>
    <property type="match status" value="1"/>
</dbReference>
<dbReference type="Proteomes" id="UP000033188">
    <property type="component" value="Chromosome 1"/>
</dbReference>
<gene>
    <name evidence="8" type="ORF">BBBOND_0109190</name>
</gene>
<comment type="similarity">
    <text evidence="2">Belongs to the CDC50/LEM3 family.</text>
</comment>
<dbReference type="OMA" id="IQWMTPS"/>
<dbReference type="STRING" id="5866.A0A061D1E2"/>
<evidence type="ECO:0000256" key="2">
    <source>
        <dbReference type="ARBA" id="ARBA00009457"/>
    </source>
</evidence>
<dbReference type="GO" id="GO:0005783">
    <property type="term" value="C:endoplasmic reticulum"/>
    <property type="evidence" value="ECO:0007669"/>
    <property type="project" value="TreeGrafter"/>
</dbReference>
<dbReference type="GeneID" id="24563162"/>
<proteinExistence type="inferred from homology"/>
<dbReference type="EMBL" id="LK391707">
    <property type="protein sequence ID" value="CDR94621.1"/>
    <property type="molecule type" value="Genomic_DNA"/>
</dbReference>
<evidence type="ECO:0000256" key="5">
    <source>
        <dbReference type="ARBA" id="ARBA00023136"/>
    </source>
</evidence>
<dbReference type="RefSeq" id="XP_012766807.1">
    <property type="nucleotide sequence ID" value="XM_012911353.1"/>
</dbReference>
<keyword evidence="4 7" id="KW-1133">Transmembrane helix</keyword>
<name>A0A061D1E2_BABBI</name>
<evidence type="ECO:0000313" key="8">
    <source>
        <dbReference type="EMBL" id="CDR94621.1"/>
    </source>
</evidence>
<feature type="region of interest" description="Disordered" evidence="6">
    <location>
        <begin position="21"/>
        <end position="42"/>
    </location>
</feature>
<keyword evidence="3 7" id="KW-0812">Transmembrane</keyword>
<reference evidence="9" key="1">
    <citation type="journal article" date="2014" name="Nucleic Acids Res.">
        <title>The evolutionary dynamics of variant antigen genes in Babesia reveal a history of genomic innovation underlying host-parasite interaction.</title>
        <authorList>
            <person name="Jackson A.P."/>
            <person name="Otto T.D."/>
            <person name="Darby A."/>
            <person name="Ramaprasad A."/>
            <person name="Xia D."/>
            <person name="Echaide I.E."/>
            <person name="Farber M."/>
            <person name="Gahlot S."/>
            <person name="Gamble J."/>
            <person name="Gupta D."/>
            <person name="Gupta Y."/>
            <person name="Jackson L."/>
            <person name="Malandrin L."/>
            <person name="Malas T.B."/>
            <person name="Moussa E."/>
            <person name="Nair M."/>
            <person name="Reid A.J."/>
            <person name="Sanders M."/>
            <person name="Sharma J."/>
            <person name="Tracey A."/>
            <person name="Quail M.A."/>
            <person name="Weir W."/>
            <person name="Wastling J.M."/>
            <person name="Hall N."/>
            <person name="Willadsen P."/>
            <person name="Lingelbach K."/>
            <person name="Shiels B."/>
            <person name="Tait A."/>
            <person name="Berriman M."/>
            <person name="Allred D.R."/>
            <person name="Pain A."/>
        </authorList>
    </citation>
    <scope>NUCLEOTIDE SEQUENCE [LARGE SCALE GENOMIC DNA]</scope>
    <source>
        <strain evidence="9">Bond</strain>
    </source>
</reference>
<evidence type="ECO:0000313" key="9">
    <source>
        <dbReference type="Proteomes" id="UP000033188"/>
    </source>
</evidence>
<evidence type="ECO:0000256" key="1">
    <source>
        <dbReference type="ARBA" id="ARBA00004141"/>
    </source>
</evidence>
<comment type="subcellular location">
    <subcellularLocation>
        <location evidence="1">Membrane</location>
        <topology evidence="1">Multi-pass membrane protein</topology>
    </subcellularLocation>
</comment>
<protein>
    <recommendedName>
        <fullName evidence="10">ALA-interacting subunit</fullName>
    </recommendedName>
</protein>
<dbReference type="GO" id="GO:0005794">
    <property type="term" value="C:Golgi apparatus"/>
    <property type="evidence" value="ECO:0007669"/>
    <property type="project" value="TreeGrafter"/>
</dbReference>
<dbReference type="PANTHER" id="PTHR10926:SF0">
    <property type="entry name" value="CDC50, ISOFORM A"/>
    <property type="match status" value="1"/>
</dbReference>
<evidence type="ECO:0008006" key="10">
    <source>
        <dbReference type="Google" id="ProtNLM"/>
    </source>
</evidence>
<feature type="transmembrane region" description="Helical" evidence="7">
    <location>
        <begin position="87"/>
        <end position="105"/>
    </location>
</feature>